<dbReference type="InterPro" id="IPR051819">
    <property type="entry name" value="PTS_sugar-specific_EIIB"/>
</dbReference>
<evidence type="ECO:0000256" key="6">
    <source>
        <dbReference type="ARBA" id="ARBA00022777"/>
    </source>
</evidence>
<dbReference type="PANTHER" id="PTHR34581">
    <property type="entry name" value="PTS SYSTEM N,N'-DIACETYLCHITOBIOSE-SPECIFIC EIIB COMPONENT"/>
    <property type="match status" value="1"/>
</dbReference>
<dbReference type="SUPFAM" id="SSF52794">
    <property type="entry name" value="PTS system IIB component-like"/>
    <property type="match status" value="1"/>
</dbReference>
<evidence type="ECO:0000256" key="4">
    <source>
        <dbReference type="ARBA" id="ARBA00022679"/>
    </source>
</evidence>
<dbReference type="InterPro" id="IPR003501">
    <property type="entry name" value="PTS_EIIB_2/3"/>
</dbReference>
<keyword evidence="6" id="KW-0418">Kinase</keyword>
<dbReference type="GO" id="GO:0016301">
    <property type="term" value="F:kinase activity"/>
    <property type="evidence" value="ECO:0007669"/>
    <property type="project" value="UniProtKB-KW"/>
</dbReference>
<gene>
    <name evidence="9" type="ORF">D7I46_05870</name>
</gene>
<evidence type="ECO:0000256" key="7">
    <source>
        <dbReference type="PROSITE-ProRule" id="PRU00423"/>
    </source>
</evidence>
<sequence>MTKQVLLTCGAGASSGFMAAAARKAAKKLGADIEVKAKSETEVEASLPDIDLLLVAPHLKYMIDEVKELCETNHVKYNIIPQRVYGALDGKGLVQFALKQFEGED</sequence>
<dbReference type="RefSeq" id="WP_120772049.1">
    <property type="nucleotide sequence ID" value="NZ_CP032627.1"/>
</dbReference>
<dbReference type="AlphaFoldDB" id="A0A387BQ83"/>
<evidence type="ECO:0000313" key="9">
    <source>
        <dbReference type="EMBL" id="AYG00661.1"/>
    </source>
</evidence>
<feature type="domain" description="PTS EIIB type-3" evidence="8">
    <location>
        <begin position="2"/>
        <end position="105"/>
    </location>
</feature>
<evidence type="ECO:0000256" key="5">
    <source>
        <dbReference type="ARBA" id="ARBA00022683"/>
    </source>
</evidence>
<evidence type="ECO:0000256" key="1">
    <source>
        <dbReference type="ARBA" id="ARBA00022448"/>
    </source>
</evidence>
<dbReference type="PROSITE" id="PS51100">
    <property type="entry name" value="PTS_EIIB_TYPE_3"/>
    <property type="match status" value="1"/>
</dbReference>
<dbReference type="OrthoDB" id="9808134at2"/>
<feature type="modified residue" description="Phosphocysteine; by EIIA" evidence="7">
    <location>
        <position position="9"/>
    </location>
</feature>
<evidence type="ECO:0000256" key="3">
    <source>
        <dbReference type="ARBA" id="ARBA00022597"/>
    </source>
</evidence>
<keyword evidence="10" id="KW-1185">Reference proteome</keyword>
<dbReference type="Proteomes" id="UP000269374">
    <property type="component" value="Chromosome"/>
</dbReference>
<protein>
    <submittedName>
        <fullName evidence="9">PTS sugar transporter subunit IIB</fullName>
    </submittedName>
</protein>
<keyword evidence="5" id="KW-0598">Phosphotransferase system</keyword>
<dbReference type="KEGG" id="lact:D7I46_05870"/>
<organism evidence="9 10">
    <name type="scientific">Lactococcus allomyrinae</name>
    <dbReference type="NCBI Taxonomy" id="2419773"/>
    <lineage>
        <taxon>Bacteria</taxon>
        <taxon>Bacillati</taxon>
        <taxon>Bacillota</taxon>
        <taxon>Bacilli</taxon>
        <taxon>Lactobacillales</taxon>
        <taxon>Streptococcaceae</taxon>
        <taxon>Lactococcus</taxon>
    </lineage>
</organism>
<accession>A0A387BQ83</accession>
<dbReference type="InterPro" id="IPR036095">
    <property type="entry name" value="PTS_EIIB-like_sf"/>
</dbReference>
<dbReference type="PANTHER" id="PTHR34581:SF2">
    <property type="entry name" value="PTS SYSTEM N,N'-DIACETYLCHITOBIOSE-SPECIFIC EIIB COMPONENT"/>
    <property type="match status" value="1"/>
</dbReference>
<keyword evidence="4" id="KW-0808">Transferase</keyword>
<dbReference type="EMBL" id="CP032627">
    <property type="protein sequence ID" value="AYG00661.1"/>
    <property type="molecule type" value="Genomic_DNA"/>
</dbReference>
<keyword evidence="1" id="KW-0813">Transport</keyword>
<dbReference type="GO" id="GO:0009401">
    <property type="term" value="P:phosphoenolpyruvate-dependent sugar phosphotransferase system"/>
    <property type="evidence" value="ECO:0007669"/>
    <property type="project" value="UniProtKB-KW"/>
</dbReference>
<dbReference type="Gene3D" id="3.40.50.2300">
    <property type="match status" value="1"/>
</dbReference>
<dbReference type="InterPro" id="IPR013012">
    <property type="entry name" value="PTS_EIIB_3"/>
</dbReference>
<dbReference type="GO" id="GO:0008982">
    <property type="term" value="F:protein-N(PI)-phosphohistidine-sugar phosphotransferase activity"/>
    <property type="evidence" value="ECO:0007669"/>
    <property type="project" value="InterPro"/>
</dbReference>
<evidence type="ECO:0000256" key="2">
    <source>
        <dbReference type="ARBA" id="ARBA00022553"/>
    </source>
</evidence>
<evidence type="ECO:0000259" key="8">
    <source>
        <dbReference type="PROSITE" id="PS51100"/>
    </source>
</evidence>
<evidence type="ECO:0000313" key="10">
    <source>
        <dbReference type="Proteomes" id="UP000269374"/>
    </source>
</evidence>
<dbReference type="Pfam" id="PF02302">
    <property type="entry name" value="PTS_IIB"/>
    <property type="match status" value="1"/>
</dbReference>
<reference evidence="9 10" key="1">
    <citation type="submission" date="2018-09" db="EMBL/GenBank/DDBJ databases">
        <title>Genome sequencing of strain 1JSPR-7.</title>
        <authorList>
            <person name="Heo J."/>
            <person name="Kim S.-J."/>
            <person name="Kwon S.-W."/>
        </authorList>
    </citation>
    <scope>NUCLEOTIDE SEQUENCE [LARGE SCALE GENOMIC DNA]</scope>
    <source>
        <strain evidence="9 10">1JSPR-7</strain>
    </source>
</reference>
<keyword evidence="2" id="KW-0597">Phosphoprotein</keyword>
<name>A0A387BQ83_9LACT</name>
<proteinExistence type="predicted"/>
<keyword evidence="3 9" id="KW-0762">Sugar transport</keyword>